<dbReference type="KEGG" id="vg:62679260"/>
<evidence type="ECO:0000313" key="2">
    <source>
        <dbReference type="Proteomes" id="UP000225878"/>
    </source>
</evidence>
<proteinExistence type="predicted"/>
<name>A0A1V0DX58_9CAUD</name>
<keyword evidence="2" id="KW-1185">Reference proteome</keyword>
<dbReference type="EMBL" id="KY249644">
    <property type="protein sequence ID" value="ARB05721.1"/>
    <property type="molecule type" value="Genomic_DNA"/>
</dbReference>
<dbReference type="Proteomes" id="UP000225878">
    <property type="component" value="Segment"/>
</dbReference>
<evidence type="ECO:0000313" key="1">
    <source>
        <dbReference type="EMBL" id="ARB05721.1"/>
    </source>
</evidence>
<dbReference type="GeneID" id="62679260"/>
<organism evidence="1">
    <name type="scientific">Synechococcus virus S-ESS1</name>
    <dbReference type="NCBI Taxonomy" id="1964565"/>
    <lineage>
        <taxon>Viruses</taxon>
        <taxon>Duplodnaviria</taxon>
        <taxon>Heunggongvirae</taxon>
        <taxon>Uroviricota</taxon>
        <taxon>Caudoviricetes</taxon>
        <taxon>Casjensviridae</taxon>
        <taxon>Sessunavirus</taxon>
        <taxon>Sessunavirus SESS1</taxon>
    </lineage>
</organism>
<sequence length="234" mass="26116">MIGDQEAGCEIVMLDSFDEEAEEWTVVRGVWDTVPVAWAEGTLIWAFSFGPSRSDPSERVSGETRIYRLLPKTSFNRLPYEEASDIEVTFTERPFAPFRPANCQLDGTGFVGVDYSIEVTTDPLPATIAATWSNRNRQTEDSLIPAWDDMGVAAEVGQTTVLRIYNIDGEFSHEITGLTGESYDIPIAAFDPINRGTVQFVSERDGIRSLWGVHIPFDIRRTGYGLKYGLNYGI</sequence>
<accession>A0A1V0DX58</accession>
<reference evidence="1" key="1">
    <citation type="submission" date="2016-11" db="EMBL/GenBank/DDBJ databases">
        <title>The complete genome sequence of Cyanosiphovirus S-ESS1.</title>
        <authorList>
            <person name="Han Y."/>
        </authorList>
    </citation>
    <scope>NUCLEOTIDE SEQUENCE [LARGE SCALE GENOMIC DNA]</scope>
</reference>
<dbReference type="RefSeq" id="YP_009997115.1">
    <property type="nucleotide sequence ID" value="NC_052968.1"/>
</dbReference>
<protein>
    <submittedName>
        <fullName evidence="1">Putative tail protein</fullName>
    </submittedName>
</protein>